<dbReference type="EMBL" id="CAJVQA010017652">
    <property type="protein sequence ID" value="CAG8749852.1"/>
    <property type="molecule type" value="Genomic_DNA"/>
</dbReference>
<dbReference type="AlphaFoldDB" id="A0A9N9NPJ9"/>
<dbReference type="Proteomes" id="UP000789759">
    <property type="component" value="Unassembled WGS sequence"/>
</dbReference>
<accession>A0A9N9NPJ9</accession>
<reference evidence="1" key="1">
    <citation type="submission" date="2021-06" db="EMBL/GenBank/DDBJ databases">
        <authorList>
            <person name="Kallberg Y."/>
            <person name="Tangrot J."/>
            <person name="Rosling A."/>
        </authorList>
    </citation>
    <scope>NUCLEOTIDE SEQUENCE</scope>
    <source>
        <strain evidence="1">FL966</strain>
    </source>
</reference>
<sequence>ISTTNKNNKRLHCESSFQDTIEVMEMESTNNAEGTSMVQNNNKNDLILDIELEERKIALLKCQTRVRKETAEAEAIELQNQQLKASLGL</sequence>
<evidence type="ECO:0000313" key="1">
    <source>
        <dbReference type="EMBL" id="CAG8749852.1"/>
    </source>
</evidence>
<feature type="non-terminal residue" evidence="1">
    <location>
        <position position="1"/>
    </location>
</feature>
<comment type="caution">
    <text evidence="1">The sequence shown here is derived from an EMBL/GenBank/DDBJ whole genome shotgun (WGS) entry which is preliminary data.</text>
</comment>
<dbReference type="OrthoDB" id="2377114at2759"/>
<organism evidence="1 2">
    <name type="scientific">Cetraspora pellucida</name>
    <dbReference type="NCBI Taxonomy" id="1433469"/>
    <lineage>
        <taxon>Eukaryota</taxon>
        <taxon>Fungi</taxon>
        <taxon>Fungi incertae sedis</taxon>
        <taxon>Mucoromycota</taxon>
        <taxon>Glomeromycotina</taxon>
        <taxon>Glomeromycetes</taxon>
        <taxon>Diversisporales</taxon>
        <taxon>Gigasporaceae</taxon>
        <taxon>Cetraspora</taxon>
    </lineage>
</organism>
<keyword evidence="2" id="KW-1185">Reference proteome</keyword>
<proteinExistence type="predicted"/>
<gene>
    <name evidence="1" type="ORF">CPELLU_LOCUS14632</name>
</gene>
<protein>
    <submittedName>
        <fullName evidence="1">2687_t:CDS:1</fullName>
    </submittedName>
</protein>
<name>A0A9N9NPJ9_9GLOM</name>
<evidence type="ECO:0000313" key="2">
    <source>
        <dbReference type="Proteomes" id="UP000789759"/>
    </source>
</evidence>